<evidence type="ECO:0000313" key="3">
    <source>
        <dbReference type="Proteomes" id="UP001549184"/>
    </source>
</evidence>
<keyword evidence="3" id="KW-1185">Reference proteome</keyword>
<comment type="caution">
    <text evidence="2">The sequence shown here is derived from an EMBL/GenBank/DDBJ whole genome shotgun (WGS) entry which is preliminary data.</text>
</comment>
<dbReference type="EMBL" id="JBEPMU010000006">
    <property type="protein sequence ID" value="MET3654285.1"/>
    <property type="molecule type" value="Genomic_DNA"/>
</dbReference>
<feature type="transmembrane region" description="Helical" evidence="1">
    <location>
        <begin position="216"/>
        <end position="234"/>
    </location>
</feature>
<protein>
    <recommendedName>
        <fullName evidence="4">DUF4184 family protein</fullName>
    </recommendedName>
</protein>
<evidence type="ECO:0000313" key="2">
    <source>
        <dbReference type="EMBL" id="MET3654285.1"/>
    </source>
</evidence>
<proteinExistence type="predicted"/>
<accession>A0ABV2JZN2</accession>
<dbReference type="Pfam" id="PF13803">
    <property type="entry name" value="DUF4184"/>
    <property type="match status" value="1"/>
</dbReference>
<feature type="transmembrane region" description="Helical" evidence="1">
    <location>
        <begin position="174"/>
        <end position="196"/>
    </location>
</feature>
<dbReference type="Proteomes" id="UP001549184">
    <property type="component" value="Unassembled WGS sequence"/>
</dbReference>
<organism evidence="2 3">
    <name type="scientific">Dyella japonica</name>
    <dbReference type="NCBI Taxonomy" id="231455"/>
    <lineage>
        <taxon>Bacteria</taxon>
        <taxon>Pseudomonadati</taxon>
        <taxon>Pseudomonadota</taxon>
        <taxon>Gammaproteobacteria</taxon>
        <taxon>Lysobacterales</taxon>
        <taxon>Rhodanobacteraceae</taxon>
        <taxon>Dyella</taxon>
    </lineage>
</organism>
<dbReference type="RefSeq" id="WP_354015646.1">
    <property type="nucleotide sequence ID" value="NZ_JBEPMU010000006.1"/>
</dbReference>
<feature type="transmembrane region" description="Helical" evidence="1">
    <location>
        <begin position="142"/>
        <end position="162"/>
    </location>
</feature>
<evidence type="ECO:0008006" key="4">
    <source>
        <dbReference type="Google" id="ProtNLM"/>
    </source>
</evidence>
<dbReference type="InterPro" id="IPR025238">
    <property type="entry name" value="DUF4184"/>
</dbReference>
<evidence type="ECO:0000256" key="1">
    <source>
        <dbReference type="SAM" id="Phobius"/>
    </source>
</evidence>
<keyword evidence="1" id="KW-1133">Transmembrane helix</keyword>
<name>A0ABV2JZN2_9GAMM</name>
<sequence>MPFTVSHIAAVLPLRRHCSMDVFVALAIGSMMPDMHYFLPVLREHWPLPSHHLISLPLFCLPAGWLLWRLWRPLWVPVSMVDGHEPPVPAPWRVMLALIVGALTHLAWDACTHANYGLGLYLPALGQPLFRVDHAAISAANLLQYGSSVAGLLVLVMAAWPARQRFVHGMREGVAVSWLVAALFVVAILTALLTFALTWNMGENVNQLRHTLRLTAWNGLSMPLLIVMLYPLIWRLRQRKAIHTSDQLP</sequence>
<keyword evidence="1" id="KW-0472">Membrane</keyword>
<reference evidence="2 3" key="1">
    <citation type="submission" date="2024-06" db="EMBL/GenBank/DDBJ databases">
        <title>Sorghum-associated microbial communities from plants grown in Nebraska, USA.</title>
        <authorList>
            <person name="Schachtman D."/>
        </authorList>
    </citation>
    <scope>NUCLEOTIDE SEQUENCE [LARGE SCALE GENOMIC DNA]</scope>
    <source>
        <strain evidence="2 3">1073</strain>
    </source>
</reference>
<gene>
    <name evidence="2" type="ORF">ABIC75_004023</name>
</gene>
<keyword evidence="1" id="KW-0812">Transmembrane</keyword>